<dbReference type="Gene3D" id="3.30.565.10">
    <property type="entry name" value="Histidine kinase-like ATPase, C-terminal domain"/>
    <property type="match status" value="1"/>
</dbReference>
<dbReference type="Proteomes" id="UP000269154">
    <property type="component" value="Unassembled WGS sequence"/>
</dbReference>
<keyword evidence="7" id="KW-0902">Two-component regulatory system</keyword>
<dbReference type="SMART" id="SM00388">
    <property type="entry name" value="HisKA"/>
    <property type="match status" value="1"/>
</dbReference>
<evidence type="ECO:0000256" key="7">
    <source>
        <dbReference type="ARBA" id="ARBA00023012"/>
    </source>
</evidence>
<dbReference type="InterPro" id="IPR003594">
    <property type="entry name" value="HATPase_dom"/>
</dbReference>
<dbReference type="SUPFAM" id="SSF55874">
    <property type="entry name" value="ATPase domain of HSP90 chaperone/DNA topoisomerase II/histidine kinase"/>
    <property type="match status" value="1"/>
</dbReference>
<dbReference type="InterPro" id="IPR003661">
    <property type="entry name" value="HisK_dim/P_dom"/>
</dbReference>
<dbReference type="PANTHER" id="PTHR43711">
    <property type="entry name" value="TWO-COMPONENT HISTIDINE KINASE"/>
    <property type="match status" value="1"/>
</dbReference>
<keyword evidence="8 9" id="KW-0472">Membrane</keyword>
<evidence type="ECO:0000256" key="9">
    <source>
        <dbReference type="SAM" id="Phobius"/>
    </source>
</evidence>
<evidence type="ECO:0000256" key="3">
    <source>
        <dbReference type="ARBA" id="ARBA00012438"/>
    </source>
</evidence>
<evidence type="ECO:0000313" key="12">
    <source>
        <dbReference type="EMBL" id="RQH27494.1"/>
    </source>
</evidence>
<accession>A0A3N6PJV1</accession>
<feature type="transmembrane region" description="Helical" evidence="9">
    <location>
        <begin position="27"/>
        <end position="45"/>
    </location>
</feature>
<organism evidence="12 13">
    <name type="scientific">Okeania hirsuta</name>
    <dbReference type="NCBI Taxonomy" id="1458930"/>
    <lineage>
        <taxon>Bacteria</taxon>
        <taxon>Bacillati</taxon>
        <taxon>Cyanobacteriota</taxon>
        <taxon>Cyanophyceae</taxon>
        <taxon>Oscillatoriophycideae</taxon>
        <taxon>Oscillatoriales</taxon>
        <taxon>Microcoleaceae</taxon>
        <taxon>Okeania</taxon>
    </lineage>
</organism>
<keyword evidence="9" id="KW-1133">Transmembrane helix</keyword>
<dbReference type="InterPro" id="IPR036097">
    <property type="entry name" value="HisK_dim/P_sf"/>
</dbReference>
<dbReference type="EMBL" id="RCBY01000249">
    <property type="protein sequence ID" value="RQH27494.1"/>
    <property type="molecule type" value="Genomic_DNA"/>
</dbReference>
<gene>
    <name evidence="12" type="ORF">D5R40_27365</name>
</gene>
<feature type="transmembrane region" description="Helical" evidence="9">
    <location>
        <begin position="175"/>
        <end position="201"/>
    </location>
</feature>
<evidence type="ECO:0000256" key="8">
    <source>
        <dbReference type="ARBA" id="ARBA00023136"/>
    </source>
</evidence>
<evidence type="ECO:0000256" key="4">
    <source>
        <dbReference type="ARBA" id="ARBA00022553"/>
    </source>
</evidence>
<feature type="domain" description="HAMP" evidence="11">
    <location>
        <begin position="202"/>
        <end position="256"/>
    </location>
</feature>
<evidence type="ECO:0000256" key="5">
    <source>
        <dbReference type="ARBA" id="ARBA00022679"/>
    </source>
</evidence>
<evidence type="ECO:0000256" key="2">
    <source>
        <dbReference type="ARBA" id="ARBA00004370"/>
    </source>
</evidence>
<keyword evidence="5" id="KW-0808">Transferase</keyword>
<evidence type="ECO:0000256" key="6">
    <source>
        <dbReference type="ARBA" id="ARBA00022777"/>
    </source>
</evidence>
<dbReference type="PRINTS" id="PR00344">
    <property type="entry name" value="BCTRLSENSOR"/>
</dbReference>
<comment type="subcellular location">
    <subcellularLocation>
        <location evidence="2">Membrane</location>
    </subcellularLocation>
</comment>
<dbReference type="Gene3D" id="6.10.340.10">
    <property type="match status" value="1"/>
</dbReference>
<dbReference type="PROSITE" id="PS50109">
    <property type="entry name" value="HIS_KIN"/>
    <property type="match status" value="1"/>
</dbReference>
<dbReference type="CDD" id="cd00082">
    <property type="entry name" value="HisKA"/>
    <property type="match status" value="1"/>
</dbReference>
<dbReference type="Pfam" id="PF02518">
    <property type="entry name" value="HATPase_c"/>
    <property type="match status" value="1"/>
</dbReference>
<dbReference type="GO" id="GO:0016020">
    <property type="term" value="C:membrane"/>
    <property type="evidence" value="ECO:0007669"/>
    <property type="project" value="UniProtKB-SubCell"/>
</dbReference>
<dbReference type="SMART" id="SM00387">
    <property type="entry name" value="HATPase_c"/>
    <property type="match status" value="1"/>
</dbReference>
<dbReference type="RefSeq" id="WP_124155470.1">
    <property type="nucleotide sequence ID" value="NZ_CAWOLW010000167.1"/>
</dbReference>
<dbReference type="InterPro" id="IPR005467">
    <property type="entry name" value="His_kinase_dom"/>
</dbReference>
<sequence length="550" mass="61492">MKFIAKWPKNLKLGRWKLEPSSLQTRLTLGIALFSVLGLGSVALWTSWKMQQLLIVTHKHNIEQIAERFPRDVEMYSETWYVKKSLQKAIDNLTLANVFIWVKNQQGTVIVQSQNFQSDSDHFVLKSLAEMPSKPLVYPINGRYFVFCGGPLTVNGMNVGKLYIALDISRDQKMLVTMVMSLSVASILAIIGVTLAITVYIQRSLIPLRHISQLADNVNADILDRATVSLERAPSEVKELARTLDTMLGRLSDSWEQQRQFVSNVSHELRTPLTIVSGYLQSLLRRGNNLTEIQKEAISIASGEAQRTVELLKDLLELARADSGQIHFHLEAVVLNDLVAEVVEMAKQFSGREIILRFGNGSDFVNLEQIFSDNKNSIITEKSNLVSAQIGNSKKLSLEQNINNNYIASKLSLKSKNIVGKSQYQIDKTINLSLIEVMVDRNRFKQVLLNLIDNAVKYSGEDSPIILNLCQQSGEAIVQVCDKGQGISLSQQAKIFERFYRADEARNRSGGAGLGLSIVKTLVEGMGGTIQVYSKLDRGSIFTVKFSVKQ</sequence>
<reference evidence="12 13" key="1">
    <citation type="journal article" date="2018" name="ACS Chem. Biol.">
        <title>Ketoreductase domain dysfunction expands chemodiversity: malyngamide biosynthesis in the cyanobacterium Okeania hirsuta.</title>
        <authorList>
            <person name="Moss N.A."/>
            <person name="Leao T."/>
            <person name="Rankin M."/>
            <person name="McCullough T.M."/>
            <person name="Qu P."/>
            <person name="Korobeynikov A."/>
            <person name="Smith J.L."/>
            <person name="Gerwick L."/>
            <person name="Gerwick W.H."/>
        </authorList>
    </citation>
    <scope>NUCLEOTIDE SEQUENCE [LARGE SCALE GENOMIC DNA]</scope>
    <source>
        <strain evidence="12 13">PAB10Feb10-1</strain>
    </source>
</reference>
<dbReference type="InterPro" id="IPR050736">
    <property type="entry name" value="Sensor_HK_Regulatory"/>
</dbReference>
<comment type="caution">
    <text evidence="12">The sequence shown here is derived from an EMBL/GenBank/DDBJ whole genome shotgun (WGS) entry which is preliminary data.</text>
</comment>
<dbReference type="InterPro" id="IPR003660">
    <property type="entry name" value="HAMP_dom"/>
</dbReference>
<dbReference type="SUPFAM" id="SSF47384">
    <property type="entry name" value="Homodimeric domain of signal transducing histidine kinase"/>
    <property type="match status" value="1"/>
</dbReference>
<dbReference type="InterPro" id="IPR004358">
    <property type="entry name" value="Sig_transdc_His_kin-like_C"/>
</dbReference>
<dbReference type="InterPro" id="IPR036890">
    <property type="entry name" value="HATPase_C_sf"/>
</dbReference>
<proteinExistence type="predicted"/>
<dbReference type="EC" id="2.7.13.3" evidence="3"/>
<name>A0A3N6PJV1_9CYAN</name>
<dbReference type="PROSITE" id="PS50885">
    <property type="entry name" value="HAMP"/>
    <property type="match status" value="1"/>
</dbReference>
<dbReference type="PANTHER" id="PTHR43711:SF26">
    <property type="entry name" value="SENSOR HISTIDINE KINASE RCSC"/>
    <property type="match status" value="1"/>
</dbReference>
<keyword evidence="4" id="KW-0597">Phosphoprotein</keyword>
<comment type="catalytic activity">
    <reaction evidence="1">
        <text>ATP + protein L-histidine = ADP + protein N-phospho-L-histidine.</text>
        <dbReference type="EC" id="2.7.13.3"/>
    </reaction>
</comment>
<keyword evidence="9" id="KW-0812">Transmembrane</keyword>
<evidence type="ECO:0000313" key="13">
    <source>
        <dbReference type="Proteomes" id="UP000269154"/>
    </source>
</evidence>
<dbReference type="GO" id="GO:0000155">
    <property type="term" value="F:phosphorelay sensor kinase activity"/>
    <property type="evidence" value="ECO:0007669"/>
    <property type="project" value="InterPro"/>
</dbReference>
<dbReference type="Gene3D" id="1.10.287.130">
    <property type="match status" value="1"/>
</dbReference>
<dbReference type="OrthoDB" id="9763461at2"/>
<evidence type="ECO:0000259" key="11">
    <source>
        <dbReference type="PROSITE" id="PS50885"/>
    </source>
</evidence>
<evidence type="ECO:0000259" key="10">
    <source>
        <dbReference type="PROSITE" id="PS50109"/>
    </source>
</evidence>
<feature type="domain" description="Histidine kinase" evidence="10">
    <location>
        <begin position="264"/>
        <end position="550"/>
    </location>
</feature>
<dbReference type="FunFam" id="1.10.287.130:FF:000001">
    <property type="entry name" value="Two-component sensor histidine kinase"/>
    <property type="match status" value="1"/>
</dbReference>
<dbReference type="AlphaFoldDB" id="A0A3N6PJV1"/>
<keyword evidence="6" id="KW-0418">Kinase</keyword>
<dbReference type="FunFam" id="3.30.565.10:FF:000006">
    <property type="entry name" value="Sensor histidine kinase WalK"/>
    <property type="match status" value="1"/>
</dbReference>
<evidence type="ECO:0000256" key="1">
    <source>
        <dbReference type="ARBA" id="ARBA00000085"/>
    </source>
</evidence>
<keyword evidence="13" id="KW-1185">Reference proteome</keyword>
<dbReference type="Pfam" id="PF00512">
    <property type="entry name" value="HisKA"/>
    <property type="match status" value="1"/>
</dbReference>
<dbReference type="CDD" id="cd00075">
    <property type="entry name" value="HATPase"/>
    <property type="match status" value="1"/>
</dbReference>
<protein>
    <recommendedName>
        <fullName evidence="3">histidine kinase</fullName>
        <ecNumber evidence="3">2.7.13.3</ecNumber>
    </recommendedName>
</protein>